<dbReference type="Proteomes" id="UP000298493">
    <property type="component" value="Unassembled WGS sequence"/>
</dbReference>
<dbReference type="Gene3D" id="1.10.287.1490">
    <property type="match status" value="1"/>
</dbReference>
<name>A0A4Z1NVF0_9PEZI</name>
<evidence type="ECO:0000256" key="1">
    <source>
        <dbReference type="SAM" id="Coils"/>
    </source>
</evidence>
<dbReference type="EMBL" id="SNSC02000021">
    <property type="protein sequence ID" value="TID15252.1"/>
    <property type="molecule type" value="Genomic_DNA"/>
</dbReference>
<accession>A0A4Z1NVF0</accession>
<feature type="coiled-coil region" evidence="1">
    <location>
        <begin position="126"/>
        <end position="184"/>
    </location>
</feature>
<evidence type="ECO:0000313" key="3">
    <source>
        <dbReference type="Proteomes" id="UP000298493"/>
    </source>
</evidence>
<dbReference type="Pfam" id="PF12396">
    <property type="entry name" value="DUF3659"/>
    <property type="match status" value="1"/>
</dbReference>
<dbReference type="InterPro" id="IPR022124">
    <property type="entry name" value="DUF3659"/>
</dbReference>
<sequence>MPMSTTTKPNNKMSFPDDLAMDSDDEFVILDSPATEQNNQMRRNIRNMAKKIDTLMVEMNGQARQSKIENEKLHTTVGDLIAAVQASKEQNDNLHIKVGNLKAMVYELSKGAETSDMQAKSLNKYIENVDGEHEDTRQQLRQLTDNVKDVKRLEADMENVDEDHVQTIQKLDKLSHENKDLNEEIVALWKHNAALLSKVEVMEEKLATWTSSCDKGVEQVQARIEKLEGTNAMLHQIVGQHSNDNGYFLGVLPHLTKECDVIKKNNTIMEQSQLEQELKNGNLEVKFETMEDMIHKEFGARNKLHTDLQATVDVLYEDSSMKIANLAEKIGLLEVRVQTAEQVQVVTHQMVEHFAEQLKGQDPRMTPPLAILEGLRCLHDGVIVNGHGRPVGRIVKGDVARVYRRQYKCDANGEFHRSDEAVVALAQTLNLIQSEVLMAFQEKKAGREQGAGQEVD</sequence>
<gene>
    <name evidence="2" type="ORF">E6O75_ATG08505</name>
</gene>
<organism evidence="2 3">
    <name type="scientific">Venturia nashicola</name>
    <dbReference type="NCBI Taxonomy" id="86259"/>
    <lineage>
        <taxon>Eukaryota</taxon>
        <taxon>Fungi</taxon>
        <taxon>Dikarya</taxon>
        <taxon>Ascomycota</taxon>
        <taxon>Pezizomycotina</taxon>
        <taxon>Dothideomycetes</taxon>
        <taxon>Pleosporomycetidae</taxon>
        <taxon>Venturiales</taxon>
        <taxon>Venturiaceae</taxon>
        <taxon>Venturia</taxon>
    </lineage>
</organism>
<proteinExistence type="predicted"/>
<dbReference type="AlphaFoldDB" id="A0A4Z1NVF0"/>
<reference evidence="2 3" key="1">
    <citation type="submission" date="2019-04" db="EMBL/GenBank/DDBJ databases">
        <title>High contiguity whole genome sequence and gene annotation resource for two Venturia nashicola isolates.</title>
        <authorList>
            <person name="Prokchorchik M."/>
            <person name="Won K."/>
            <person name="Lee Y."/>
            <person name="Choi E.D."/>
            <person name="Segonzac C."/>
            <person name="Sohn K.H."/>
        </authorList>
    </citation>
    <scope>NUCLEOTIDE SEQUENCE [LARGE SCALE GENOMIC DNA]</scope>
    <source>
        <strain evidence="2 3">PRI2</strain>
    </source>
</reference>
<keyword evidence="3" id="KW-1185">Reference proteome</keyword>
<protein>
    <submittedName>
        <fullName evidence="2">Uncharacterized protein</fullName>
    </submittedName>
</protein>
<evidence type="ECO:0000313" key="2">
    <source>
        <dbReference type="EMBL" id="TID15252.1"/>
    </source>
</evidence>
<comment type="caution">
    <text evidence="2">The sequence shown here is derived from an EMBL/GenBank/DDBJ whole genome shotgun (WGS) entry which is preliminary data.</text>
</comment>
<keyword evidence="1" id="KW-0175">Coiled coil</keyword>